<dbReference type="OrthoDB" id="9812600at2"/>
<dbReference type="EMBL" id="VHIQ01000003">
    <property type="protein sequence ID" value="TPV33841.1"/>
    <property type="molecule type" value="Genomic_DNA"/>
</dbReference>
<comment type="caution">
    <text evidence="2">The sequence shown here is derived from an EMBL/GenBank/DDBJ whole genome shotgun (WGS) entry which is preliminary data.</text>
</comment>
<feature type="domain" description="Methyltransferase FkbM" evidence="1">
    <location>
        <begin position="100"/>
        <end position="250"/>
    </location>
</feature>
<dbReference type="PANTHER" id="PTHR34203:SF15">
    <property type="entry name" value="SLL1173 PROTEIN"/>
    <property type="match status" value="1"/>
</dbReference>
<keyword evidence="3" id="KW-1185">Reference proteome</keyword>
<keyword evidence="2" id="KW-0489">Methyltransferase</keyword>
<sequence>MNPFVVTLYNSIPASLKKRLGQSARLKWLRTLLLQSNKTYKTSTVQVSRLYGAQQVVFKFTAPVKVAARALQRGIENTLLNNSISLFKQQHWPDNAVIFDVGANFGYLSLVWSQTLAKNGQVHAFEANTWVSDCLVKSVAENDLQQSITLVNNAVGDVCQPVQLFLNHSSSNVLDLRHNENSVTIDMITIDSYVKQQNITRCDLIKIDVDGIEPAILKGAKETILKFQPMVIVETNNNIDMITWFENIDYQILTMKLKPYIKGDVLPPNIFCLPKATL</sequence>
<evidence type="ECO:0000313" key="2">
    <source>
        <dbReference type="EMBL" id="TPV33841.1"/>
    </source>
</evidence>
<dbReference type="PANTHER" id="PTHR34203">
    <property type="entry name" value="METHYLTRANSFERASE, FKBM FAMILY PROTEIN"/>
    <property type="match status" value="1"/>
</dbReference>
<dbReference type="Gene3D" id="3.40.50.150">
    <property type="entry name" value="Vaccinia Virus protein VP39"/>
    <property type="match status" value="1"/>
</dbReference>
<accession>A0A506PJ73</accession>
<dbReference type="SUPFAM" id="SSF53335">
    <property type="entry name" value="S-adenosyl-L-methionine-dependent methyltransferases"/>
    <property type="match status" value="1"/>
</dbReference>
<gene>
    <name evidence="2" type="ORF">FJ651_06695</name>
</gene>
<evidence type="ECO:0000259" key="1">
    <source>
        <dbReference type="Pfam" id="PF05050"/>
    </source>
</evidence>
<dbReference type="RefSeq" id="WP_140989707.1">
    <property type="nucleotide sequence ID" value="NZ_VHIQ01000003.1"/>
</dbReference>
<evidence type="ECO:0000313" key="3">
    <source>
        <dbReference type="Proteomes" id="UP000317332"/>
    </source>
</evidence>
<dbReference type="Proteomes" id="UP000317332">
    <property type="component" value="Unassembled WGS sequence"/>
</dbReference>
<keyword evidence="2" id="KW-0808">Transferase</keyword>
<name>A0A506PJ73_9FLAO</name>
<dbReference type="InterPro" id="IPR052514">
    <property type="entry name" value="SAM-dependent_MTase"/>
</dbReference>
<proteinExistence type="predicted"/>
<dbReference type="InterPro" id="IPR029063">
    <property type="entry name" value="SAM-dependent_MTases_sf"/>
</dbReference>
<protein>
    <submittedName>
        <fullName evidence="2">FkbM family methyltransferase</fullName>
    </submittedName>
</protein>
<dbReference type="GO" id="GO:0032259">
    <property type="term" value="P:methylation"/>
    <property type="evidence" value="ECO:0007669"/>
    <property type="project" value="UniProtKB-KW"/>
</dbReference>
<dbReference type="Pfam" id="PF05050">
    <property type="entry name" value="Methyltransf_21"/>
    <property type="match status" value="1"/>
</dbReference>
<dbReference type="AlphaFoldDB" id="A0A506PJ73"/>
<dbReference type="GO" id="GO:0008168">
    <property type="term" value="F:methyltransferase activity"/>
    <property type="evidence" value="ECO:0007669"/>
    <property type="project" value="UniProtKB-KW"/>
</dbReference>
<organism evidence="2 3">
    <name type="scientific">Paucihalobacter ruber</name>
    <dbReference type="NCBI Taxonomy" id="2567861"/>
    <lineage>
        <taxon>Bacteria</taxon>
        <taxon>Pseudomonadati</taxon>
        <taxon>Bacteroidota</taxon>
        <taxon>Flavobacteriia</taxon>
        <taxon>Flavobacteriales</taxon>
        <taxon>Flavobacteriaceae</taxon>
        <taxon>Paucihalobacter</taxon>
    </lineage>
</organism>
<reference evidence="2 3" key="1">
    <citation type="submission" date="2019-06" db="EMBL/GenBank/DDBJ databases">
        <title>Flavobacteriaceae Paucihalobacterium erythroidium CWB-1, complete genome.</title>
        <authorList>
            <person name="Wu S."/>
        </authorList>
    </citation>
    <scope>NUCLEOTIDE SEQUENCE [LARGE SCALE GENOMIC DNA]</scope>
    <source>
        <strain evidence="2 3">CWB-1</strain>
    </source>
</reference>
<dbReference type="NCBIfam" id="TIGR01444">
    <property type="entry name" value="fkbM_fam"/>
    <property type="match status" value="1"/>
</dbReference>
<dbReference type="InterPro" id="IPR006342">
    <property type="entry name" value="FkbM_mtfrase"/>
</dbReference>